<evidence type="ECO:0000313" key="5">
    <source>
        <dbReference type="EMBL" id="KAF2229892.1"/>
    </source>
</evidence>
<name>A0A6A6GVQ8_VIRVR</name>
<dbReference type="SUPFAM" id="SSF53474">
    <property type="entry name" value="alpha/beta-Hydrolases"/>
    <property type="match status" value="1"/>
</dbReference>
<evidence type="ECO:0000259" key="4">
    <source>
        <dbReference type="Pfam" id="PF00135"/>
    </source>
</evidence>
<accession>A0A6A6GVQ8</accession>
<dbReference type="InterPro" id="IPR019819">
    <property type="entry name" value="Carboxylesterase_B_CS"/>
</dbReference>
<feature type="signal peptide" evidence="3">
    <location>
        <begin position="1"/>
        <end position="19"/>
    </location>
</feature>
<dbReference type="InterPro" id="IPR019826">
    <property type="entry name" value="Carboxylesterase_B_AS"/>
</dbReference>
<feature type="chain" id="PRO_5025704966" description="Carboxylic ester hydrolase" evidence="3">
    <location>
        <begin position="20"/>
        <end position="496"/>
    </location>
</feature>
<dbReference type="GO" id="GO:0016787">
    <property type="term" value="F:hydrolase activity"/>
    <property type="evidence" value="ECO:0007669"/>
    <property type="project" value="UniProtKB-KW"/>
</dbReference>
<dbReference type="OrthoDB" id="408631at2759"/>
<evidence type="ECO:0000256" key="2">
    <source>
        <dbReference type="ARBA" id="ARBA00022801"/>
    </source>
</evidence>
<feature type="domain" description="Carboxylesterase type B" evidence="4">
    <location>
        <begin position="365"/>
        <end position="470"/>
    </location>
</feature>
<dbReference type="PANTHER" id="PTHR11559">
    <property type="entry name" value="CARBOXYLESTERASE"/>
    <property type="match status" value="1"/>
</dbReference>
<proteinExistence type="inferred from homology"/>
<dbReference type="EC" id="3.1.1.-" evidence="3"/>
<reference evidence="5" key="1">
    <citation type="journal article" date="2020" name="Stud. Mycol.">
        <title>101 Dothideomycetes genomes: a test case for predicting lifestyles and emergence of pathogens.</title>
        <authorList>
            <person name="Haridas S."/>
            <person name="Albert R."/>
            <person name="Binder M."/>
            <person name="Bloem J."/>
            <person name="Labutti K."/>
            <person name="Salamov A."/>
            <person name="Andreopoulos B."/>
            <person name="Baker S."/>
            <person name="Barry K."/>
            <person name="Bills G."/>
            <person name="Bluhm B."/>
            <person name="Cannon C."/>
            <person name="Castanera R."/>
            <person name="Culley D."/>
            <person name="Daum C."/>
            <person name="Ezra D."/>
            <person name="Gonzalez J."/>
            <person name="Henrissat B."/>
            <person name="Kuo A."/>
            <person name="Liang C."/>
            <person name="Lipzen A."/>
            <person name="Lutzoni F."/>
            <person name="Magnuson J."/>
            <person name="Mondo S."/>
            <person name="Nolan M."/>
            <person name="Ohm R."/>
            <person name="Pangilinan J."/>
            <person name="Park H.-J."/>
            <person name="Ramirez L."/>
            <person name="Alfaro M."/>
            <person name="Sun H."/>
            <person name="Tritt A."/>
            <person name="Yoshinaga Y."/>
            <person name="Zwiers L.-H."/>
            <person name="Turgeon B."/>
            <person name="Goodwin S."/>
            <person name="Spatafora J."/>
            <person name="Crous P."/>
            <person name="Grigoriev I."/>
        </authorList>
    </citation>
    <scope>NUCLEOTIDE SEQUENCE</scope>
    <source>
        <strain evidence="5">Tuck. ex Michener</strain>
    </source>
</reference>
<evidence type="ECO:0000256" key="3">
    <source>
        <dbReference type="RuleBase" id="RU361235"/>
    </source>
</evidence>
<dbReference type="InterPro" id="IPR002018">
    <property type="entry name" value="CarbesteraseB"/>
</dbReference>
<dbReference type="PROSITE" id="PS00941">
    <property type="entry name" value="CARBOXYLESTERASE_B_2"/>
    <property type="match status" value="1"/>
</dbReference>
<protein>
    <recommendedName>
        <fullName evidence="3">Carboxylic ester hydrolase</fullName>
        <ecNumber evidence="3">3.1.1.-</ecNumber>
    </recommendedName>
</protein>
<dbReference type="Gene3D" id="3.40.50.1820">
    <property type="entry name" value="alpha/beta hydrolase"/>
    <property type="match status" value="1"/>
</dbReference>
<sequence>MQSFVLLLSWAWLWNGGKASEQKLFPHQPEVKLHGGSVISGVVDHNYSFVRQFLGIPYAQPPVGELRWEAPRPDHLPQSVNATSYGTSCTQFMGTIPNLFNKDVLEYNIGNLNIAGEDCLTLSIWTPQRATNLPVIVFFYGGGWYTGGQDTPYQIPTQWVERTKDLVVVVPNFRGNIFGFPNARGVKDQNLGLLDQRLAVEWIRDNIKVFGGDPSKITIWGQSSGVEAVDIYNYAWYKDLIVRGLIMDSGTSFIESGAGPRYSNFSYVASRAGCGSASSSAQELACMKKVDAATIEGVIADENNGGSMEGLAFGPSADEKVVFSNYTDRVQQGKLTKVPAIIGINKDDGDVFAPYNASGPDQTLSEFYFLQVFLCTTYKTAKLRAGSGVPTYRYVYAGNFSNISPKPWMGAYHQSELPLLFGTHGNYRGQSTKYEIAVSKAMQDAWRAFAENPQDGLARQNWPRFNARRDIVRWFGDNGTVVRNGYGDLKIYEDKC</sequence>
<keyword evidence="3" id="KW-0732">Signal</keyword>
<dbReference type="PROSITE" id="PS00122">
    <property type="entry name" value="CARBOXYLESTERASE_B_1"/>
    <property type="match status" value="1"/>
</dbReference>
<dbReference type="Proteomes" id="UP000800092">
    <property type="component" value="Unassembled WGS sequence"/>
</dbReference>
<dbReference type="EMBL" id="ML991851">
    <property type="protein sequence ID" value="KAF2229892.1"/>
    <property type="molecule type" value="Genomic_DNA"/>
</dbReference>
<dbReference type="AlphaFoldDB" id="A0A6A6GVQ8"/>
<keyword evidence="2 3" id="KW-0378">Hydrolase</keyword>
<dbReference type="Pfam" id="PF00135">
    <property type="entry name" value="COesterase"/>
    <property type="match status" value="2"/>
</dbReference>
<organism evidence="5 6">
    <name type="scientific">Viridothelium virens</name>
    <name type="common">Speckled blister lichen</name>
    <name type="synonym">Trypethelium virens</name>
    <dbReference type="NCBI Taxonomy" id="1048519"/>
    <lineage>
        <taxon>Eukaryota</taxon>
        <taxon>Fungi</taxon>
        <taxon>Dikarya</taxon>
        <taxon>Ascomycota</taxon>
        <taxon>Pezizomycotina</taxon>
        <taxon>Dothideomycetes</taxon>
        <taxon>Dothideomycetes incertae sedis</taxon>
        <taxon>Trypetheliales</taxon>
        <taxon>Trypetheliaceae</taxon>
        <taxon>Viridothelium</taxon>
    </lineage>
</organism>
<comment type="similarity">
    <text evidence="1 3">Belongs to the type-B carboxylesterase/lipase family.</text>
</comment>
<dbReference type="InterPro" id="IPR029058">
    <property type="entry name" value="AB_hydrolase_fold"/>
</dbReference>
<evidence type="ECO:0000313" key="6">
    <source>
        <dbReference type="Proteomes" id="UP000800092"/>
    </source>
</evidence>
<evidence type="ECO:0000256" key="1">
    <source>
        <dbReference type="ARBA" id="ARBA00005964"/>
    </source>
</evidence>
<dbReference type="InterPro" id="IPR050309">
    <property type="entry name" value="Type-B_Carboxylest/Lipase"/>
</dbReference>
<keyword evidence="6" id="KW-1185">Reference proteome</keyword>
<feature type="domain" description="Carboxylesterase type B" evidence="4">
    <location>
        <begin position="28"/>
        <end position="360"/>
    </location>
</feature>
<gene>
    <name evidence="5" type="ORF">EV356DRAFT_365573</name>
</gene>